<feature type="transmembrane region" description="Helical" evidence="6">
    <location>
        <begin position="352"/>
        <end position="371"/>
    </location>
</feature>
<feature type="transmembrane region" description="Helical" evidence="6">
    <location>
        <begin position="411"/>
        <end position="435"/>
    </location>
</feature>
<dbReference type="InterPro" id="IPR000620">
    <property type="entry name" value="EamA_dom"/>
</dbReference>
<evidence type="ECO:0000256" key="6">
    <source>
        <dbReference type="SAM" id="Phobius"/>
    </source>
</evidence>
<keyword evidence="5 6" id="KW-0472">Membrane</keyword>
<evidence type="ECO:0000256" key="2">
    <source>
        <dbReference type="ARBA" id="ARBA00022475"/>
    </source>
</evidence>
<evidence type="ECO:0000256" key="7">
    <source>
        <dbReference type="SAM" id="SignalP"/>
    </source>
</evidence>
<dbReference type="InterPro" id="IPR051258">
    <property type="entry name" value="Diverse_Substrate_Transporter"/>
</dbReference>
<dbReference type="InterPro" id="IPR037185">
    <property type="entry name" value="EmrE-like"/>
</dbReference>
<proteinExistence type="predicted"/>
<evidence type="ECO:0000256" key="5">
    <source>
        <dbReference type="ARBA" id="ARBA00023136"/>
    </source>
</evidence>
<keyword evidence="2" id="KW-1003">Cell membrane</keyword>
<feature type="transmembrane region" description="Helical" evidence="6">
    <location>
        <begin position="314"/>
        <end position="331"/>
    </location>
</feature>
<comment type="subcellular location">
    <subcellularLocation>
        <location evidence="1">Cell membrane</location>
        <topology evidence="1">Multi-pass membrane protein</topology>
    </subcellularLocation>
</comment>
<feature type="domain" description="EamA" evidence="8">
    <location>
        <begin position="379"/>
        <end position="486"/>
    </location>
</feature>
<dbReference type="SUPFAM" id="SSF103481">
    <property type="entry name" value="Multidrug resistance efflux transporter EmrE"/>
    <property type="match status" value="1"/>
</dbReference>
<evidence type="ECO:0000256" key="4">
    <source>
        <dbReference type="ARBA" id="ARBA00022989"/>
    </source>
</evidence>
<keyword evidence="4 6" id="KW-1133">Transmembrane helix</keyword>
<evidence type="ECO:0000259" key="8">
    <source>
        <dbReference type="Pfam" id="PF00892"/>
    </source>
</evidence>
<dbReference type="GO" id="GO:0005886">
    <property type="term" value="C:plasma membrane"/>
    <property type="evidence" value="ECO:0007669"/>
    <property type="project" value="UniProtKB-SubCell"/>
</dbReference>
<reference evidence="9" key="1">
    <citation type="submission" date="2022-02" db="EMBL/GenBank/DDBJ databases">
        <authorList>
            <person name="Giguere J D."/>
        </authorList>
    </citation>
    <scope>NUCLEOTIDE SEQUENCE</scope>
    <source>
        <strain evidence="9">CCAP 1055/1</strain>
    </source>
</reference>
<dbReference type="EMBL" id="OU594945">
    <property type="protein sequence ID" value="CAG9289274.1"/>
    <property type="molecule type" value="Genomic_DNA"/>
</dbReference>
<evidence type="ECO:0000313" key="9">
    <source>
        <dbReference type="EMBL" id="CAG9289274.1"/>
    </source>
</evidence>
<feature type="transmembrane region" description="Helical" evidence="6">
    <location>
        <begin position="270"/>
        <end position="287"/>
    </location>
</feature>
<keyword evidence="7" id="KW-0732">Signal</keyword>
<feature type="transmembrane region" description="Helical" evidence="6">
    <location>
        <begin position="240"/>
        <end position="258"/>
    </location>
</feature>
<protein>
    <recommendedName>
        <fullName evidence="8">EamA domain-containing protein</fullName>
    </recommendedName>
</protein>
<feature type="transmembrane region" description="Helical" evidence="6">
    <location>
        <begin position="139"/>
        <end position="161"/>
    </location>
</feature>
<organism evidence="9">
    <name type="scientific">Phaeodactylum tricornutum</name>
    <name type="common">Diatom</name>
    <dbReference type="NCBI Taxonomy" id="2850"/>
    <lineage>
        <taxon>Eukaryota</taxon>
        <taxon>Sar</taxon>
        <taxon>Stramenopiles</taxon>
        <taxon>Ochrophyta</taxon>
        <taxon>Bacillariophyta</taxon>
        <taxon>Bacillariophyceae</taxon>
        <taxon>Bacillariophycidae</taxon>
        <taxon>Naviculales</taxon>
        <taxon>Phaeodactylaceae</taxon>
        <taxon>Phaeodactylum</taxon>
    </lineage>
</organism>
<dbReference type="PANTHER" id="PTHR42920:SF5">
    <property type="entry name" value="EAMA DOMAIN-CONTAINING PROTEIN"/>
    <property type="match status" value="1"/>
</dbReference>
<sequence>MVAFMITKRSASALSFVIVVSSTMAASAFQRSTQQHHPLAARNYPASSKHRVSSLLQSRQFKRPTHLQSSSYKESTRRTDSGVLSVFSDTPIAPYLDAPRFGLSEKNMGFLALFSVPVVWGTYVPVVRVLYESDPPVPGVLFSAAYFAVASLSTLALLIVFPNLDRDDSSHGQAAHRDALALEQEQSLDDSALSTYPQKDFWSKLNTLHLPIGGIEIGTYLFLGATMQVMGLKTIPADRAGFLVQLSTIFVPLVEGVMKGNPSAISMRTWGACGLALAGIGIMSLDLDHQATSESLEGAIQASTQMASFSNGDFLTVGAALMYTMSIIRLSKFSQESSPLRITASKATVEMILAASLVAAAVWSVTTTGAVDATSTNAIMSFVHDSGNDIVQFSEAVRERWADGTLPLESIFKVGAATLYTGWVATAFLVFAQSYGQQRVKATDANLIYSLQPLFTSFFAFLMLGEVMAPIGYVGGSFIGGAVFMVASKPSEEDEPCVKEV</sequence>
<dbReference type="AlphaFoldDB" id="A0A8J9TAM1"/>
<feature type="signal peptide" evidence="7">
    <location>
        <begin position="1"/>
        <end position="28"/>
    </location>
</feature>
<evidence type="ECO:0000256" key="1">
    <source>
        <dbReference type="ARBA" id="ARBA00004651"/>
    </source>
</evidence>
<keyword evidence="3 6" id="KW-0812">Transmembrane</keyword>
<feature type="transmembrane region" description="Helical" evidence="6">
    <location>
        <begin position="108"/>
        <end position="127"/>
    </location>
</feature>
<name>A0A8J9TAM1_PHATR</name>
<dbReference type="PANTHER" id="PTHR42920">
    <property type="entry name" value="OS03G0707200 PROTEIN-RELATED"/>
    <property type="match status" value="1"/>
</dbReference>
<feature type="chain" id="PRO_5035449282" description="EamA domain-containing protein" evidence="7">
    <location>
        <begin position="29"/>
        <end position="501"/>
    </location>
</feature>
<dbReference type="Proteomes" id="UP000836788">
    <property type="component" value="Chromosome 4"/>
</dbReference>
<dbReference type="Pfam" id="PF00892">
    <property type="entry name" value="EamA"/>
    <property type="match status" value="1"/>
</dbReference>
<gene>
    <name evidence="9" type="ORF">PTTT1_LOCUS41127</name>
</gene>
<evidence type="ECO:0000256" key="3">
    <source>
        <dbReference type="ARBA" id="ARBA00022692"/>
    </source>
</evidence>
<accession>A0A8J9TAM1</accession>